<evidence type="ECO:0008006" key="3">
    <source>
        <dbReference type="Google" id="ProtNLM"/>
    </source>
</evidence>
<dbReference type="EMBL" id="LXQA010082932">
    <property type="protein sequence ID" value="MCI12150.1"/>
    <property type="molecule type" value="Genomic_DNA"/>
</dbReference>
<reference evidence="1 2" key="1">
    <citation type="journal article" date="2018" name="Front. Plant Sci.">
        <title>Red Clover (Trifolium pratense) and Zigzag Clover (T. medium) - A Picture of Genomic Similarities and Differences.</title>
        <authorList>
            <person name="Dluhosova J."/>
            <person name="Istvanek J."/>
            <person name="Nedelnik J."/>
            <person name="Repkova J."/>
        </authorList>
    </citation>
    <scope>NUCLEOTIDE SEQUENCE [LARGE SCALE GENOMIC DNA]</scope>
    <source>
        <strain evidence="2">cv. 10/8</strain>
        <tissue evidence="1">Leaf</tissue>
    </source>
</reference>
<dbReference type="AlphaFoldDB" id="A0A392PL16"/>
<proteinExistence type="predicted"/>
<keyword evidence="2" id="KW-1185">Reference proteome</keyword>
<accession>A0A392PL16</accession>
<sequence>VTESAKRLMLFYYSLTGRAQDWLDTIPPNRMSKITWKLEWIWRCKLLERGKYNGEIDSDLQRLIDKVLSHLNHMDTNKGLLTEIVYTLFGLSHFGYN</sequence>
<name>A0A392PL16_9FABA</name>
<evidence type="ECO:0000313" key="1">
    <source>
        <dbReference type="EMBL" id="MCI12150.1"/>
    </source>
</evidence>
<protein>
    <recommendedName>
        <fullName evidence="3">Retrotransposon gag domain-containing protein</fullName>
    </recommendedName>
</protein>
<organism evidence="1 2">
    <name type="scientific">Trifolium medium</name>
    <dbReference type="NCBI Taxonomy" id="97028"/>
    <lineage>
        <taxon>Eukaryota</taxon>
        <taxon>Viridiplantae</taxon>
        <taxon>Streptophyta</taxon>
        <taxon>Embryophyta</taxon>
        <taxon>Tracheophyta</taxon>
        <taxon>Spermatophyta</taxon>
        <taxon>Magnoliopsida</taxon>
        <taxon>eudicotyledons</taxon>
        <taxon>Gunneridae</taxon>
        <taxon>Pentapetalae</taxon>
        <taxon>rosids</taxon>
        <taxon>fabids</taxon>
        <taxon>Fabales</taxon>
        <taxon>Fabaceae</taxon>
        <taxon>Papilionoideae</taxon>
        <taxon>50 kb inversion clade</taxon>
        <taxon>NPAAA clade</taxon>
        <taxon>Hologalegina</taxon>
        <taxon>IRL clade</taxon>
        <taxon>Trifolieae</taxon>
        <taxon>Trifolium</taxon>
    </lineage>
</organism>
<evidence type="ECO:0000313" key="2">
    <source>
        <dbReference type="Proteomes" id="UP000265520"/>
    </source>
</evidence>
<comment type="caution">
    <text evidence="1">The sequence shown here is derived from an EMBL/GenBank/DDBJ whole genome shotgun (WGS) entry which is preliminary data.</text>
</comment>
<dbReference type="Proteomes" id="UP000265520">
    <property type="component" value="Unassembled WGS sequence"/>
</dbReference>
<feature type="non-terminal residue" evidence="1">
    <location>
        <position position="1"/>
    </location>
</feature>